<accession>A0A8D8W5L8</accession>
<organism evidence="1">
    <name type="scientific">Cacopsylla melanoneura</name>
    <dbReference type="NCBI Taxonomy" id="428564"/>
    <lineage>
        <taxon>Eukaryota</taxon>
        <taxon>Metazoa</taxon>
        <taxon>Ecdysozoa</taxon>
        <taxon>Arthropoda</taxon>
        <taxon>Hexapoda</taxon>
        <taxon>Insecta</taxon>
        <taxon>Pterygota</taxon>
        <taxon>Neoptera</taxon>
        <taxon>Paraneoptera</taxon>
        <taxon>Hemiptera</taxon>
        <taxon>Sternorrhyncha</taxon>
        <taxon>Psylloidea</taxon>
        <taxon>Psyllidae</taxon>
        <taxon>Psyllinae</taxon>
        <taxon>Cacopsylla</taxon>
    </lineage>
</organism>
<reference evidence="1" key="1">
    <citation type="submission" date="2021-05" db="EMBL/GenBank/DDBJ databases">
        <authorList>
            <person name="Alioto T."/>
            <person name="Alioto T."/>
            <person name="Gomez Garrido J."/>
        </authorList>
    </citation>
    <scope>NUCLEOTIDE SEQUENCE</scope>
</reference>
<dbReference type="AlphaFoldDB" id="A0A8D8W5L8"/>
<sequence>MNVSMEYFPRNNAYALFTLPLTFASPIHFQAFAFRVGTLDSRAIKGNACLCNDPFFKRKNKFSSMGIISSPRPVKCGFVTSNTPVLVGSLKLSNVARGWYLDE</sequence>
<evidence type="ECO:0000313" key="1">
    <source>
        <dbReference type="EMBL" id="CAG6645679.1"/>
    </source>
</evidence>
<dbReference type="EMBL" id="HBUF01137841">
    <property type="protein sequence ID" value="CAG6645679.1"/>
    <property type="molecule type" value="Transcribed_RNA"/>
</dbReference>
<name>A0A8D8W5L8_9HEMI</name>
<protein>
    <submittedName>
        <fullName evidence="1">Uncharacterized protein</fullName>
    </submittedName>
</protein>
<proteinExistence type="predicted"/>